<feature type="domain" description="N-acetyltransferase" evidence="1">
    <location>
        <begin position="12"/>
        <end position="173"/>
    </location>
</feature>
<organism evidence="2 3">
    <name type="scientific">Glaciecola nitratireducens (strain JCM 12485 / KCTC 12276 / FR1064)</name>
    <dbReference type="NCBI Taxonomy" id="1085623"/>
    <lineage>
        <taxon>Bacteria</taxon>
        <taxon>Pseudomonadati</taxon>
        <taxon>Pseudomonadota</taxon>
        <taxon>Gammaproteobacteria</taxon>
        <taxon>Alteromonadales</taxon>
        <taxon>Alteromonadaceae</taxon>
        <taxon>Brumicola</taxon>
    </lineage>
</organism>
<dbReference type="RefSeq" id="WP_014107796.1">
    <property type="nucleotide sequence ID" value="NC_016041.1"/>
</dbReference>
<dbReference type="InterPro" id="IPR000182">
    <property type="entry name" value="GNAT_dom"/>
</dbReference>
<evidence type="ECO:0000313" key="3">
    <source>
        <dbReference type="Proteomes" id="UP000009282"/>
    </source>
</evidence>
<keyword evidence="3" id="KW-1185">Reference proteome</keyword>
<dbReference type="STRING" id="1085623.GNIT_0777"/>
<dbReference type="EMBL" id="CP003060">
    <property type="protein sequence ID" value="AEP28921.1"/>
    <property type="molecule type" value="Genomic_DNA"/>
</dbReference>
<dbReference type="InterPro" id="IPR016181">
    <property type="entry name" value="Acyl_CoA_acyltransferase"/>
</dbReference>
<dbReference type="Proteomes" id="UP000009282">
    <property type="component" value="Chromosome"/>
</dbReference>
<dbReference type="PROSITE" id="PS51186">
    <property type="entry name" value="GNAT"/>
    <property type="match status" value="1"/>
</dbReference>
<gene>
    <name evidence="2" type="ordered locus">GNIT_0777</name>
</gene>
<protein>
    <submittedName>
        <fullName evidence="2">GCN5-like N-acetyltransferase</fullName>
    </submittedName>
</protein>
<dbReference type="OrthoDB" id="326501at2"/>
<dbReference type="AlphaFoldDB" id="G4QJ53"/>
<dbReference type="KEGG" id="gni:GNIT_0777"/>
<sequence>MDKNLIQVGSDIELRAAAIEDLAAVSAWFVPRKLASSAEERELIRQWAGPKIRYPCSAEQLAFHVINGNYQSFTLTENNNIVGFGQIQLVKQRAHLARLVINPNYRGLGLAKRLLSELIENAQQQIQVKEVSLFVYLENTTAIACYTKFGFAESATPPGINALDGCRFMTLRY</sequence>
<dbReference type="CDD" id="cd04301">
    <property type="entry name" value="NAT_SF"/>
    <property type="match status" value="1"/>
</dbReference>
<keyword evidence="2" id="KW-0808">Transferase</keyword>
<accession>G4QJ53</accession>
<dbReference type="eggNOG" id="COG0456">
    <property type="taxonomic scope" value="Bacteria"/>
</dbReference>
<reference evidence="2 3" key="1">
    <citation type="journal article" date="2011" name="J. Bacteriol.">
        <title>Complete genome sequence of seawater bacterium Glaciecola nitratireducens FR1064T.</title>
        <authorList>
            <person name="Bian F."/>
            <person name="Qin Q.L."/>
            <person name="Xie B.B."/>
            <person name="Shu Y.L."/>
            <person name="Zhang X.Y."/>
            <person name="Yu Y."/>
            <person name="Chen B."/>
            <person name="Chen X.L."/>
            <person name="Zhou B.C."/>
            <person name="Zhang Y.Z."/>
        </authorList>
    </citation>
    <scope>NUCLEOTIDE SEQUENCE [LARGE SCALE GENOMIC DNA]</scope>
    <source>
        <strain evidence="3">JCM 12485 / KCTC 12276 / FR1064</strain>
    </source>
</reference>
<dbReference type="InterPro" id="IPR050276">
    <property type="entry name" value="MshD_Acetyltransferase"/>
</dbReference>
<dbReference type="PANTHER" id="PTHR43617">
    <property type="entry name" value="L-AMINO ACID N-ACETYLTRANSFERASE"/>
    <property type="match status" value="1"/>
</dbReference>
<evidence type="ECO:0000313" key="2">
    <source>
        <dbReference type="EMBL" id="AEP28921.1"/>
    </source>
</evidence>
<evidence type="ECO:0000259" key="1">
    <source>
        <dbReference type="PROSITE" id="PS51186"/>
    </source>
</evidence>
<name>G4QJ53_GLANF</name>
<dbReference type="HOGENOM" id="CLU_013985_3_2_6"/>
<dbReference type="Gene3D" id="3.40.630.30">
    <property type="match status" value="1"/>
</dbReference>
<dbReference type="GO" id="GO:0016747">
    <property type="term" value="F:acyltransferase activity, transferring groups other than amino-acyl groups"/>
    <property type="evidence" value="ECO:0007669"/>
    <property type="project" value="InterPro"/>
</dbReference>
<dbReference type="SUPFAM" id="SSF55729">
    <property type="entry name" value="Acyl-CoA N-acyltransferases (Nat)"/>
    <property type="match status" value="1"/>
</dbReference>
<dbReference type="Pfam" id="PF00583">
    <property type="entry name" value="Acetyltransf_1"/>
    <property type="match status" value="1"/>
</dbReference>
<proteinExistence type="predicted"/>